<dbReference type="PANTHER" id="PTHR43877">
    <property type="entry name" value="AMINOALKYLPHOSPHONATE N-ACETYLTRANSFERASE-RELATED-RELATED"/>
    <property type="match status" value="1"/>
</dbReference>
<dbReference type="GeneID" id="43595343"/>
<evidence type="ECO:0000256" key="1">
    <source>
        <dbReference type="ARBA" id="ARBA00022679"/>
    </source>
</evidence>
<reference evidence="5 6" key="1">
    <citation type="journal article" date="2018" name="IMA Fungus">
        <title>IMA Genome-F 9: Draft genome sequence of Annulohypoxylon stygium, Aspergillus mulundensis, Berkeleyomyces basicola (syn. Thielaviopsis basicola), Ceratocystis smalleyi, two Cercospora beticola strains, Coleophoma cylindrospora, Fusarium fracticaudum, Phialophora cf. hyalina, and Morchella septimelata.</title>
        <authorList>
            <person name="Wingfield B.D."/>
            <person name="Bills G.F."/>
            <person name="Dong Y."/>
            <person name="Huang W."/>
            <person name="Nel W.J."/>
            <person name="Swalarsk-Parry B.S."/>
            <person name="Vaghefi N."/>
            <person name="Wilken P.M."/>
            <person name="An Z."/>
            <person name="de Beer Z.W."/>
            <person name="De Vos L."/>
            <person name="Chen L."/>
            <person name="Duong T.A."/>
            <person name="Gao Y."/>
            <person name="Hammerbacher A."/>
            <person name="Kikkert J.R."/>
            <person name="Li Y."/>
            <person name="Li H."/>
            <person name="Li K."/>
            <person name="Li Q."/>
            <person name="Liu X."/>
            <person name="Ma X."/>
            <person name="Naidoo K."/>
            <person name="Pethybridge S.J."/>
            <person name="Sun J."/>
            <person name="Steenkamp E.T."/>
            <person name="van der Nest M.A."/>
            <person name="van Wyk S."/>
            <person name="Wingfield M.J."/>
            <person name="Xiong C."/>
            <person name="Yue Q."/>
            <person name="Zhang X."/>
        </authorList>
    </citation>
    <scope>NUCLEOTIDE SEQUENCE [LARGE SCALE GENOMIC DNA]</scope>
    <source>
        <strain evidence="5 6">BP 5553</strain>
    </source>
</reference>
<evidence type="ECO:0000259" key="4">
    <source>
        <dbReference type="PROSITE" id="PS51186"/>
    </source>
</evidence>
<dbReference type="RefSeq" id="XP_031875171.1">
    <property type="nucleotide sequence ID" value="XM_032011117.1"/>
</dbReference>
<dbReference type="GO" id="GO:0016747">
    <property type="term" value="F:acyltransferase activity, transferring groups other than amino-acyl groups"/>
    <property type="evidence" value="ECO:0007669"/>
    <property type="project" value="InterPro"/>
</dbReference>
<dbReference type="CDD" id="cd04301">
    <property type="entry name" value="NAT_SF"/>
    <property type="match status" value="1"/>
</dbReference>
<dbReference type="Pfam" id="PF00583">
    <property type="entry name" value="Acetyltransf_1"/>
    <property type="match status" value="1"/>
</dbReference>
<dbReference type="PANTHER" id="PTHR43877:SF2">
    <property type="entry name" value="AMINOALKYLPHOSPHONATE N-ACETYLTRANSFERASE-RELATED"/>
    <property type="match status" value="1"/>
</dbReference>
<evidence type="ECO:0000313" key="5">
    <source>
        <dbReference type="EMBL" id="RDL42515.1"/>
    </source>
</evidence>
<evidence type="ECO:0000313" key="6">
    <source>
        <dbReference type="Proteomes" id="UP000254866"/>
    </source>
</evidence>
<keyword evidence="6" id="KW-1185">Reference proteome</keyword>
<dbReference type="AlphaFoldDB" id="A0A370U412"/>
<dbReference type="InterPro" id="IPR000182">
    <property type="entry name" value="GNAT_dom"/>
</dbReference>
<dbReference type="Proteomes" id="UP000254866">
    <property type="component" value="Unassembled WGS sequence"/>
</dbReference>
<dbReference type="PROSITE" id="PS51186">
    <property type="entry name" value="GNAT"/>
    <property type="match status" value="1"/>
</dbReference>
<dbReference type="OrthoDB" id="9975416at2759"/>
<feature type="region of interest" description="Disordered" evidence="3">
    <location>
        <begin position="1"/>
        <end position="21"/>
    </location>
</feature>
<keyword evidence="1 5" id="KW-0808">Transferase</keyword>
<feature type="domain" description="N-acetyltransferase" evidence="4">
    <location>
        <begin position="16"/>
        <end position="187"/>
    </location>
</feature>
<protein>
    <submittedName>
        <fullName evidence="5">Acyl-CoA N-acyltransferases (Nat)</fullName>
    </submittedName>
</protein>
<dbReference type="STRING" id="2656787.A0A370U412"/>
<dbReference type="InterPro" id="IPR016181">
    <property type="entry name" value="Acyl_CoA_acyltransferase"/>
</dbReference>
<name>A0A370U412_9HELO</name>
<evidence type="ECO:0000256" key="2">
    <source>
        <dbReference type="ARBA" id="ARBA00023315"/>
    </source>
</evidence>
<dbReference type="InterPro" id="IPR050832">
    <property type="entry name" value="Bact_Acetyltransf"/>
</dbReference>
<dbReference type="SUPFAM" id="SSF55729">
    <property type="entry name" value="Acyl-CoA N-acyltransferases (Nat)"/>
    <property type="match status" value="1"/>
</dbReference>
<keyword evidence="2 5" id="KW-0012">Acyltransferase</keyword>
<evidence type="ECO:0000256" key="3">
    <source>
        <dbReference type="SAM" id="MobiDB-lite"/>
    </source>
</evidence>
<proteinExistence type="predicted"/>
<sequence length="187" mass="20710">MLETAPQVPKSHDGPITTRPALPSDAVEIARIGATSFTAAFGHSIPAADMAAYLESDFSIAATSATLHSPLMTTIVAVAPDGAITGYAQLREGTTEPCINQRDLPTVELQRLYMSTEWMGKRIGPMLMQRADEIAREMGKKTMWLGVWEENYRAQKVYEKLGYRKVGDHEFVSGECVQTDWILLKYL</sequence>
<dbReference type="Gene3D" id="3.40.630.30">
    <property type="match status" value="1"/>
</dbReference>
<dbReference type="EMBL" id="NPIC01000001">
    <property type="protein sequence ID" value="RDL42515.1"/>
    <property type="molecule type" value="Genomic_DNA"/>
</dbReference>
<organism evidence="5 6">
    <name type="scientific">Venustampulla echinocandica</name>
    <dbReference type="NCBI Taxonomy" id="2656787"/>
    <lineage>
        <taxon>Eukaryota</taxon>
        <taxon>Fungi</taxon>
        <taxon>Dikarya</taxon>
        <taxon>Ascomycota</taxon>
        <taxon>Pezizomycotina</taxon>
        <taxon>Leotiomycetes</taxon>
        <taxon>Helotiales</taxon>
        <taxon>Pleuroascaceae</taxon>
        <taxon>Venustampulla</taxon>
    </lineage>
</organism>
<accession>A0A370U412</accession>
<comment type="caution">
    <text evidence="5">The sequence shown here is derived from an EMBL/GenBank/DDBJ whole genome shotgun (WGS) entry which is preliminary data.</text>
</comment>
<gene>
    <name evidence="5" type="ORF">BP5553_02494</name>
</gene>